<dbReference type="Proteomes" id="UP000885826">
    <property type="component" value="Unassembled WGS sequence"/>
</dbReference>
<evidence type="ECO:0000259" key="2">
    <source>
        <dbReference type="Pfam" id="PF13860"/>
    </source>
</evidence>
<name>A0A9C9JZV5_UNCW3</name>
<protein>
    <submittedName>
        <fullName evidence="3">PorV/PorQ family protein</fullName>
    </submittedName>
</protein>
<evidence type="ECO:0000313" key="4">
    <source>
        <dbReference type="Proteomes" id="UP000885826"/>
    </source>
</evidence>
<evidence type="ECO:0000313" key="3">
    <source>
        <dbReference type="EMBL" id="HEC78295.1"/>
    </source>
</evidence>
<sequence length="437" mass="48533">MDPYSYNLQQKDEGGCGMVKFSTLLIIFFVVTFVFAQDGGIPGALLNYGMTPRTIAMGKAFTGLADDQEAVYFNPAGLTQLLSHNIKSSYLQLLASQAGYIGYALPTKKFGAIGIGIIYLGSGDVDSYDENGTPFGTFKFSQNCFMFSYAYQPARFLGVGANMKLMTSKVSQYGALGMGGDLGIFLFPRGNLTFGLTCQNILGPTLTHETQTDTVPLTFRGGAALKLYKGRCIFALDIVKILRSATSVEPHIGIEFIPVYPVLTLRGGLDRNYVSAGMGLKNNWNKFSVGLDYAIEFHYASSYLVPYQHRFGIFINFGGFRTWVNAQPKQFSPTPGRKENVAWLDLHYNTKRPIERWQLLIKNQYGEVVRTYSGWEAPPLRLSWDGLDDIGRVVADGKYYYEILLIDEIGETISFSDFLTKVTTLGPEGEIEFLPQE</sequence>
<keyword evidence="1" id="KW-0812">Transmembrane</keyword>
<feature type="domain" description="FlgD/Vpr Ig-like" evidence="2">
    <location>
        <begin position="345"/>
        <end position="402"/>
    </location>
</feature>
<organism evidence="3 4">
    <name type="scientific">candidate division WOR-3 bacterium</name>
    <dbReference type="NCBI Taxonomy" id="2052148"/>
    <lineage>
        <taxon>Bacteria</taxon>
        <taxon>Bacteria division WOR-3</taxon>
    </lineage>
</organism>
<reference evidence="3" key="1">
    <citation type="journal article" date="2020" name="mSystems">
        <title>Genome- and Community-Level Interaction Insights into Carbon Utilization and Element Cycling Functions of Hydrothermarchaeota in Hydrothermal Sediment.</title>
        <authorList>
            <person name="Zhou Z."/>
            <person name="Liu Y."/>
            <person name="Xu W."/>
            <person name="Pan J."/>
            <person name="Luo Z.H."/>
            <person name="Li M."/>
        </authorList>
    </citation>
    <scope>NUCLEOTIDE SEQUENCE</scope>
    <source>
        <strain evidence="3">HyVt-388</strain>
    </source>
</reference>
<evidence type="ECO:0000256" key="1">
    <source>
        <dbReference type="SAM" id="Phobius"/>
    </source>
</evidence>
<dbReference type="Gene3D" id="2.60.40.4070">
    <property type="match status" value="1"/>
</dbReference>
<dbReference type="EMBL" id="DRIG01000043">
    <property type="protein sequence ID" value="HEC78295.1"/>
    <property type="molecule type" value="Genomic_DNA"/>
</dbReference>
<dbReference type="Pfam" id="PF13860">
    <property type="entry name" value="FlgD_ig"/>
    <property type="match status" value="1"/>
</dbReference>
<accession>A0A9C9JZV5</accession>
<proteinExistence type="predicted"/>
<keyword evidence="1" id="KW-0472">Membrane</keyword>
<keyword evidence="1" id="KW-1133">Transmembrane helix</keyword>
<feature type="transmembrane region" description="Helical" evidence="1">
    <location>
        <begin position="18"/>
        <end position="36"/>
    </location>
</feature>
<gene>
    <name evidence="3" type="ORF">ENI34_04025</name>
</gene>
<dbReference type="AlphaFoldDB" id="A0A9C9JZV5"/>
<dbReference type="NCBIfam" id="NF033709">
    <property type="entry name" value="PorV_fam"/>
    <property type="match status" value="1"/>
</dbReference>
<dbReference type="InterPro" id="IPR025965">
    <property type="entry name" value="FlgD/Vpr_Ig-like"/>
</dbReference>
<dbReference type="Gene3D" id="2.40.160.60">
    <property type="entry name" value="Outer membrane protein transport protein (OMPP1/FadL/TodX)"/>
    <property type="match status" value="1"/>
</dbReference>
<comment type="caution">
    <text evidence="3">The sequence shown here is derived from an EMBL/GenBank/DDBJ whole genome shotgun (WGS) entry which is preliminary data.</text>
</comment>